<feature type="region of interest" description="Disordered" evidence="1">
    <location>
        <begin position="1414"/>
        <end position="1486"/>
    </location>
</feature>
<feature type="compositionally biased region" description="Polar residues" evidence="1">
    <location>
        <begin position="450"/>
        <end position="467"/>
    </location>
</feature>
<feature type="compositionally biased region" description="Polar residues" evidence="1">
    <location>
        <begin position="231"/>
        <end position="242"/>
    </location>
</feature>
<feature type="region of interest" description="Disordered" evidence="1">
    <location>
        <begin position="214"/>
        <end position="500"/>
    </location>
</feature>
<evidence type="ECO:0000313" key="3">
    <source>
        <dbReference type="Proteomes" id="UP001286313"/>
    </source>
</evidence>
<feature type="region of interest" description="Disordered" evidence="1">
    <location>
        <begin position="708"/>
        <end position="819"/>
    </location>
</feature>
<feature type="compositionally biased region" description="Basic and acidic residues" evidence="1">
    <location>
        <begin position="998"/>
        <end position="1014"/>
    </location>
</feature>
<feature type="region of interest" description="Disordered" evidence="1">
    <location>
        <begin position="59"/>
        <end position="197"/>
    </location>
</feature>
<organism evidence="2 3">
    <name type="scientific">Petrolisthes cinctipes</name>
    <name type="common">Flat porcelain crab</name>
    <dbReference type="NCBI Taxonomy" id="88211"/>
    <lineage>
        <taxon>Eukaryota</taxon>
        <taxon>Metazoa</taxon>
        <taxon>Ecdysozoa</taxon>
        <taxon>Arthropoda</taxon>
        <taxon>Crustacea</taxon>
        <taxon>Multicrustacea</taxon>
        <taxon>Malacostraca</taxon>
        <taxon>Eumalacostraca</taxon>
        <taxon>Eucarida</taxon>
        <taxon>Decapoda</taxon>
        <taxon>Pleocyemata</taxon>
        <taxon>Anomura</taxon>
        <taxon>Galatheoidea</taxon>
        <taxon>Porcellanidae</taxon>
        <taxon>Petrolisthes</taxon>
    </lineage>
</organism>
<feature type="compositionally biased region" description="Basic and acidic residues" evidence="1">
    <location>
        <begin position="417"/>
        <end position="442"/>
    </location>
</feature>
<feature type="region of interest" description="Disordered" evidence="1">
    <location>
        <begin position="625"/>
        <end position="667"/>
    </location>
</feature>
<evidence type="ECO:0000256" key="1">
    <source>
        <dbReference type="SAM" id="MobiDB-lite"/>
    </source>
</evidence>
<feature type="compositionally biased region" description="Polar residues" evidence="1">
    <location>
        <begin position="1655"/>
        <end position="1686"/>
    </location>
</feature>
<feature type="region of interest" description="Disordered" evidence="1">
    <location>
        <begin position="865"/>
        <end position="897"/>
    </location>
</feature>
<dbReference type="EMBL" id="JAWQEG010003208">
    <property type="protein sequence ID" value="KAK3867393.1"/>
    <property type="molecule type" value="Genomic_DNA"/>
</dbReference>
<feature type="region of interest" description="Disordered" evidence="1">
    <location>
        <begin position="1215"/>
        <end position="1334"/>
    </location>
</feature>
<feature type="compositionally biased region" description="Polar residues" evidence="1">
    <location>
        <begin position="981"/>
        <end position="997"/>
    </location>
</feature>
<feature type="compositionally biased region" description="Polar residues" evidence="1">
    <location>
        <begin position="719"/>
        <end position="813"/>
    </location>
</feature>
<feature type="compositionally biased region" description="Polar residues" evidence="1">
    <location>
        <begin position="636"/>
        <end position="655"/>
    </location>
</feature>
<accession>A0AAE1F6M2</accession>
<feature type="region of interest" description="Disordered" evidence="1">
    <location>
        <begin position="1591"/>
        <end position="1686"/>
    </location>
</feature>
<reference evidence="2" key="1">
    <citation type="submission" date="2023-10" db="EMBL/GenBank/DDBJ databases">
        <title>Genome assemblies of two species of porcelain crab, Petrolisthes cinctipes and Petrolisthes manimaculis (Anomura: Porcellanidae).</title>
        <authorList>
            <person name="Angst P."/>
        </authorList>
    </citation>
    <scope>NUCLEOTIDE SEQUENCE</scope>
    <source>
        <strain evidence="2">PB745_01</strain>
        <tissue evidence="2">Gill</tissue>
    </source>
</reference>
<comment type="caution">
    <text evidence="2">The sequence shown here is derived from an EMBL/GenBank/DDBJ whole genome shotgun (WGS) entry which is preliminary data.</text>
</comment>
<feature type="compositionally biased region" description="Basic and acidic residues" evidence="1">
    <location>
        <begin position="151"/>
        <end position="197"/>
    </location>
</feature>
<feature type="compositionally biased region" description="Basic and acidic residues" evidence="1">
    <location>
        <begin position="365"/>
        <end position="408"/>
    </location>
</feature>
<feature type="compositionally biased region" description="Basic and acidic residues" evidence="1">
    <location>
        <begin position="321"/>
        <end position="334"/>
    </location>
</feature>
<feature type="compositionally biased region" description="Polar residues" evidence="1">
    <location>
        <begin position="570"/>
        <end position="585"/>
    </location>
</feature>
<feature type="compositionally biased region" description="Basic and acidic residues" evidence="1">
    <location>
        <begin position="1631"/>
        <end position="1642"/>
    </location>
</feature>
<name>A0AAE1F6M2_PETCI</name>
<dbReference type="Proteomes" id="UP001286313">
    <property type="component" value="Unassembled WGS sequence"/>
</dbReference>
<proteinExistence type="predicted"/>
<feature type="compositionally biased region" description="Polar residues" evidence="1">
    <location>
        <begin position="865"/>
        <end position="889"/>
    </location>
</feature>
<keyword evidence="3" id="KW-1185">Reference proteome</keyword>
<feature type="compositionally biased region" description="Basic and acidic residues" evidence="1">
    <location>
        <begin position="243"/>
        <end position="267"/>
    </location>
</feature>
<feature type="compositionally biased region" description="Polar residues" evidence="1">
    <location>
        <begin position="489"/>
        <end position="500"/>
    </location>
</feature>
<sequence>METSPKEYRRKVGLLSSKWLPPPTLPSYYYDDIQSWEEWVRYELPDINFKIETERVDTSPYDFLGFDESEDTDVGRTVKKGKEKNAELREEESTENQATNEGQEYCPSDAVGKVKDSKDREERKEDGDKKTKENHKEKRKNIQGEEEENCEEKREEEHENKRKEDNGEKAHDDSDHEQDEAHEHQRNIVSESDNHEKKIERVWNLLQREVEELISGGQEGNSGDGRRADGQWTSAKVLTTNKENFDGKDENISTVDKDQATPSKESEVSGSTFVEKKKKKKDSKDREKRKEDNDGKTRIGHEEKRKRNNEKERRCNKRKKLGSEAVKEQNERERKGNHKNRKQDSGKALSNNEKGKKENSEEENKEPAKRNGSHKEKREDSEKAQDDTEYKQAEVHENQRGEKIDEFCNNKVVSENVKGKATIDKDPHKHIELSEKRKRDLTINKPLQVENKSSVNPQTSQETSPTLQRDDKTERRLEEEVCSDGQHKLSGSSVPEGNEIPCNSNKAKVCYINKSNTSKSMNENLPASVPPTCQRKEKDASILNFPSQKKLVSADIPPAVTQSESDKSKMSQPQIPTMPETCQSEVSKNSQTRLILIPTNQLTANQIEASQFPRYLLYKRTITSVPYPPGKDAQPKQKNVTSQSDGDAAPTSQDGYQDIRQGESNVDKKQHYKVISVLKKIPEAPRDIISNTITSGNKEIQLDSFSTELNKGSDHHSKGTQVTPHMPGTNQTPHMPGTDQTPHMSGTNQTPHMPGTDQTPHMPGTDQTLHMSDTNQTPHMPGTDQTPHMSDTNQTPHMPGTDQTPHMPGTNQNSEKEKQLKQEVPLVQQKLASVKTPTQKSIKTTVAQNYPPRPCVVSQISDVASTPMNSQQTPASEKSQKITPPTSNQHKSHSLPLVKELPLQSTTKNKYVCEPRAVPILGRKLSQKLPPKYSLSIFKQYELQKQRLSLQISQKARTPSKTPQSSTLFPKSRETVASDPLTHNDTLTSTVSTQGTSEVRDENYTLLKPKDKHTSSQLAQETKVPGNNVPATSLKPHEMPTSLFNVLVETVASKNVLPTCVESQKTTAAKCLSTAPPVTCPNPPTLFPVSQHTPISSQTTQGTAVPQNVSPTFPLIYPKVSSASGKSASSGVVASTNQTSQQNPAGAPYNLTVTAPISNQSINQNPAVSNKLSYAVTGLSSSIKGELGVTKKSAECIKQTVVCKKFSQTTEKLKEGTMSSGVKRRRKILRPRNSDSQVTLIIKQAAAPSMKQNEAAAPSMKQNEAAAPSMKQNEAAAPSMKQNEAAAPSMKQNEAAAPSMKQNEAAAPSMKQNEAAAPSMKLMKQNEAAAPSMKQNEAAAPIMKQNEAAAPSMKQNEAAAPSMKLMKQNEAAVPSMKQNEAAAPSMKQNEAATPSMKRMKQNEAAAPSMKLMKQNEAAAPTMKQNEAAAPTMKQNEAAAPSMKQNEAAAPSMKQNEAAPPSMKQNEAAAPSMKQNEAAAPSMKQNKAATPIVKQNQAAAPNMKQNLAAAPSLKQNQAAAPNMKQNQVAAPNMKQNQAAAPNMKQNQAAAPSMKQNQAAAPSLKQNEAAAPNMKQNPTAQKSVFEQNSSLYTEADLKPPQMTTPNIEPLAAAPGMDQNLTPHMSVTLKNHSSHQEKSPSEPRQRTPQIKQKEATCMNEQNQTLQQKVSEQKQSPQMEKNELSRQQPTPKIVQLAVSCNSDLQVQHENFERFNMYINDWQMFDLKLCNVKLSRLLSCTCGKCFSSNSSLQKHLKSCNGKTLDKDDVKSKLQ</sequence>
<feature type="compositionally biased region" description="Polar residues" evidence="1">
    <location>
        <begin position="1533"/>
        <end position="1564"/>
    </location>
</feature>
<feature type="region of interest" description="Disordered" evidence="1">
    <location>
        <begin position="560"/>
        <end position="585"/>
    </location>
</feature>
<feature type="compositionally biased region" description="Polar residues" evidence="1">
    <location>
        <begin position="952"/>
        <end position="969"/>
    </location>
</feature>
<evidence type="ECO:0000313" key="2">
    <source>
        <dbReference type="EMBL" id="KAK3867393.1"/>
    </source>
</evidence>
<feature type="compositionally biased region" description="Basic and acidic residues" evidence="1">
    <location>
        <begin position="112"/>
        <end position="143"/>
    </location>
</feature>
<protein>
    <submittedName>
        <fullName evidence="2">Uncharacterized protein</fullName>
    </submittedName>
</protein>
<feature type="region of interest" description="Disordered" evidence="1">
    <location>
        <begin position="952"/>
        <end position="1029"/>
    </location>
</feature>
<feature type="compositionally biased region" description="Basic and acidic residues" evidence="1">
    <location>
        <begin position="468"/>
        <end position="479"/>
    </location>
</feature>
<gene>
    <name evidence="2" type="ORF">Pcinc_027133</name>
</gene>
<feature type="region of interest" description="Disordered" evidence="1">
    <location>
        <begin position="1533"/>
        <end position="1577"/>
    </location>
</feature>
<feature type="compositionally biased region" description="Polar residues" evidence="1">
    <location>
        <begin position="1616"/>
        <end position="1628"/>
    </location>
</feature>
<feature type="compositionally biased region" description="Basic and acidic residues" evidence="1">
    <location>
        <begin position="282"/>
        <end position="313"/>
    </location>
</feature>